<accession>F9YUQ8</accession>
<dbReference type="EMBL" id="CP002113">
    <property type="protein sequence ID" value="AEK23033.1"/>
    <property type="molecule type" value="Genomic_DNA"/>
</dbReference>
<reference evidence="1 2" key="1">
    <citation type="journal article" date="2011" name="J. Bacteriol.">
        <title>Complete genome sequence of the dog commensal and human pathogen Capnocytophaga canimorsus strain 5.</title>
        <authorList>
            <person name="Manfredi P."/>
            <person name="Pagni M."/>
            <person name="Cornelis G.R."/>
        </authorList>
    </citation>
    <scope>NUCLEOTIDE SEQUENCE [LARGE SCALE GENOMIC DNA]</scope>
    <source>
        <strain evidence="2">5</strain>
    </source>
</reference>
<proteinExistence type="predicted"/>
<dbReference type="STRING" id="860228.Ccan_09150"/>
<evidence type="ECO:0000313" key="2">
    <source>
        <dbReference type="Proteomes" id="UP000008895"/>
    </source>
</evidence>
<keyword evidence="2" id="KW-1185">Reference proteome</keyword>
<dbReference type="HOGENOM" id="CLU_3115834_0_0_10"/>
<gene>
    <name evidence="1" type="ordered locus">Ccan_09150</name>
</gene>
<protein>
    <submittedName>
        <fullName evidence="1">Uncharacterized protein</fullName>
    </submittedName>
</protein>
<evidence type="ECO:0000313" key="1">
    <source>
        <dbReference type="EMBL" id="AEK23033.1"/>
    </source>
</evidence>
<name>F9YUQ8_CAPCC</name>
<dbReference type="KEGG" id="ccm:Ccan_09150"/>
<dbReference type="AlphaFoldDB" id="F9YUQ8"/>
<organism evidence="1 2">
    <name type="scientific">Capnocytophaga canimorsus (strain 5)</name>
    <dbReference type="NCBI Taxonomy" id="860228"/>
    <lineage>
        <taxon>Bacteria</taxon>
        <taxon>Pseudomonadati</taxon>
        <taxon>Bacteroidota</taxon>
        <taxon>Flavobacteriia</taxon>
        <taxon>Flavobacteriales</taxon>
        <taxon>Flavobacteriaceae</taxon>
        <taxon>Capnocytophaga</taxon>
    </lineage>
</organism>
<dbReference type="Proteomes" id="UP000008895">
    <property type="component" value="Chromosome"/>
</dbReference>
<sequence length="50" mass="6252">MWFLLLLPIAFLLVLWNNWNNQRKLYQRKKRNFKENYQAKKEGISQKNIN</sequence>